<evidence type="ECO:0000256" key="5">
    <source>
        <dbReference type="SAM" id="SignalP"/>
    </source>
</evidence>
<dbReference type="PANTHER" id="PTHR30329:SF21">
    <property type="entry name" value="LIPOPROTEIN YIAD-RELATED"/>
    <property type="match status" value="1"/>
</dbReference>
<evidence type="ECO:0000256" key="4">
    <source>
        <dbReference type="PROSITE-ProRule" id="PRU00473"/>
    </source>
</evidence>
<dbReference type="OrthoDB" id="9792021at2"/>
<gene>
    <name evidence="7" type="ORF">C8N30_1297</name>
</gene>
<evidence type="ECO:0000256" key="1">
    <source>
        <dbReference type="ARBA" id="ARBA00004442"/>
    </source>
</evidence>
<dbReference type="InterPro" id="IPR050330">
    <property type="entry name" value="Bact_OuterMem_StrucFunc"/>
</dbReference>
<dbReference type="Proteomes" id="UP000284407">
    <property type="component" value="Unassembled WGS sequence"/>
</dbReference>
<name>A0A420DRC0_9RHOB</name>
<evidence type="ECO:0000256" key="3">
    <source>
        <dbReference type="ARBA" id="ARBA00023237"/>
    </source>
</evidence>
<dbReference type="RefSeq" id="WP_025063662.1">
    <property type="nucleotide sequence ID" value="NZ_RAQK01000001.1"/>
</dbReference>
<dbReference type="InterPro" id="IPR006665">
    <property type="entry name" value="OmpA-like"/>
</dbReference>
<sequence length="307" mass="32241">MRAWLGALLISIAGTVQAVELQLPTGARQMITRDTAQDRFLVPVGPFADDVLPTQVIEGTVARSAWRIDVAGLTPLQLAAPLRDQLVEAGYRIVLDCDAQVCGGYDFRFAAEVLPAPNMYVNIRNFHVLSALRGPGGAVQEAVTILASASSGASFIQIIQAGTATGAVVAAGNVAMPAQTEVAASLSQQLVQNGRVVLGGLEFESGTSDLGRGPFDVLEELAAQMTAQQDMRVALVGHTDNVGSQDVNAALSVSRADAVRRYLIERHGVAAARLEVQGAGYIAPLATNLTAQGREANRRVEAVMLSN</sequence>
<feature type="chain" id="PRO_5019371219" evidence="5">
    <location>
        <begin position="19"/>
        <end position="307"/>
    </location>
</feature>
<dbReference type="Pfam" id="PF00691">
    <property type="entry name" value="OmpA"/>
    <property type="match status" value="1"/>
</dbReference>
<dbReference type="PANTHER" id="PTHR30329">
    <property type="entry name" value="STATOR ELEMENT OF FLAGELLAR MOTOR COMPLEX"/>
    <property type="match status" value="1"/>
</dbReference>
<proteinExistence type="predicted"/>
<dbReference type="SUPFAM" id="SSF103088">
    <property type="entry name" value="OmpA-like"/>
    <property type="match status" value="1"/>
</dbReference>
<keyword evidence="8" id="KW-1185">Reference proteome</keyword>
<organism evidence="7 8">
    <name type="scientific">Sulfitobacter guttiformis</name>
    <dbReference type="NCBI Taxonomy" id="74349"/>
    <lineage>
        <taxon>Bacteria</taxon>
        <taxon>Pseudomonadati</taxon>
        <taxon>Pseudomonadota</taxon>
        <taxon>Alphaproteobacteria</taxon>
        <taxon>Rhodobacterales</taxon>
        <taxon>Roseobacteraceae</taxon>
        <taxon>Sulfitobacter</taxon>
    </lineage>
</organism>
<keyword evidence="2 4" id="KW-0472">Membrane</keyword>
<evidence type="ECO:0000313" key="8">
    <source>
        <dbReference type="Proteomes" id="UP000284407"/>
    </source>
</evidence>
<dbReference type="GO" id="GO:0009279">
    <property type="term" value="C:cell outer membrane"/>
    <property type="evidence" value="ECO:0007669"/>
    <property type="project" value="UniProtKB-SubCell"/>
</dbReference>
<dbReference type="EMBL" id="RAQK01000001">
    <property type="protein sequence ID" value="RKE96728.1"/>
    <property type="molecule type" value="Genomic_DNA"/>
</dbReference>
<comment type="subcellular location">
    <subcellularLocation>
        <location evidence="1">Cell outer membrane</location>
    </subcellularLocation>
</comment>
<dbReference type="InterPro" id="IPR006664">
    <property type="entry name" value="OMP_bac"/>
</dbReference>
<evidence type="ECO:0000259" key="6">
    <source>
        <dbReference type="PROSITE" id="PS51123"/>
    </source>
</evidence>
<evidence type="ECO:0000313" key="7">
    <source>
        <dbReference type="EMBL" id="RKE96728.1"/>
    </source>
</evidence>
<protein>
    <submittedName>
        <fullName evidence="7">OOP family OmpA-OmpF porin</fullName>
    </submittedName>
</protein>
<evidence type="ECO:0000256" key="2">
    <source>
        <dbReference type="ARBA" id="ARBA00023136"/>
    </source>
</evidence>
<accession>A0A420DRC0</accession>
<feature type="domain" description="OmpA-like" evidence="6">
    <location>
        <begin position="190"/>
        <end position="307"/>
    </location>
</feature>
<dbReference type="CDD" id="cd07185">
    <property type="entry name" value="OmpA_C-like"/>
    <property type="match status" value="1"/>
</dbReference>
<keyword evidence="5" id="KW-0732">Signal</keyword>
<dbReference type="Gene3D" id="3.30.1330.60">
    <property type="entry name" value="OmpA-like domain"/>
    <property type="match status" value="1"/>
</dbReference>
<keyword evidence="3" id="KW-0998">Cell outer membrane</keyword>
<reference evidence="7 8" key="1">
    <citation type="submission" date="2018-09" db="EMBL/GenBank/DDBJ databases">
        <title>Genomic Encyclopedia of Archaeal and Bacterial Type Strains, Phase II (KMG-II): from individual species to whole genera.</title>
        <authorList>
            <person name="Goeker M."/>
        </authorList>
    </citation>
    <scope>NUCLEOTIDE SEQUENCE [LARGE SCALE GENOMIC DNA]</scope>
    <source>
        <strain evidence="7 8">DSM 11458</strain>
    </source>
</reference>
<dbReference type="PROSITE" id="PS51123">
    <property type="entry name" value="OMPA_2"/>
    <property type="match status" value="1"/>
</dbReference>
<dbReference type="AlphaFoldDB" id="A0A420DRC0"/>
<dbReference type="PRINTS" id="PR01021">
    <property type="entry name" value="OMPADOMAIN"/>
</dbReference>
<feature type="signal peptide" evidence="5">
    <location>
        <begin position="1"/>
        <end position="18"/>
    </location>
</feature>
<dbReference type="STRING" id="1443111.Z949_3307"/>
<comment type="caution">
    <text evidence="7">The sequence shown here is derived from an EMBL/GenBank/DDBJ whole genome shotgun (WGS) entry which is preliminary data.</text>
</comment>
<dbReference type="InterPro" id="IPR036737">
    <property type="entry name" value="OmpA-like_sf"/>
</dbReference>